<dbReference type="Proteomes" id="UP000436138">
    <property type="component" value="Chromosome"/>
</dbReference>
<dbReference type="Pfam" id="PF04978">
    <property type="entry name" value="MST"/>
    <property type="match status" value="1"/>
</dbReference>
<proteinExistence type="predicted"/>
<organism evidence="1 2">
    <name type="scientific">Streptomyces broussonetiae</name>
    <dbReference type="NCBI Taxonomy" id="2686304"/>
    <lineage>
        <taxon>Bacteria</taxon>
        <taxon>Bacillati</taxon>
        <taxon>Actinomycetota</taxon>
        <taxon>Actinomycetes</taxon>
        <taxon>Kitasatosporales</taxon>
        <taxon>Streptomycetaceae</taxon>
        <taxon>Streptomyces</taxon>
    </lineage>
</organism>
<reference evidence="1 2" key="1">
    <citation type="submission" date="2019-12" db="EMBL/GenBank/DDBJ databases">
        <title>Streptomyces sp. strain T44 isolated from rhizosphere soil of Broussonetia papyrifera.</title>
        <authorList>
            <person name="Mo P."/>
        </authorList>
    </citation>
    <scope>NUCLEOTIDE SEQUENCE [LARGE SCALE GENOMIC DNA]</scope>
    <source>
        <strain evidence="1 2">T44</strain>
    </source>
</reference>
<protein>
    <submittedName>
        <fullName evidence="1">DUF664 domain-containing protein</fullName>
    </submittedName>
</protein>
<evidence type="ECO:0000313" key="2">
    <source>
        <dbReference type="Proteomes" id="UP000436138"/>
    </source>
</evidence>
<dbReference type="InterPro" id="IPR007061">
    <property type="entry name" value="MST-like"/>
</dbReference>
<dbReference type="Gene3D" id="1.20.120.450">
    <property type="entry name" value="dinb family like domain"/>
    <property type="match status" value="1"/>
</dbReference>
<sequence length="189" mass="20561">MTDAKDDLRVYLQDARDVLLWKLEGLSEYDVRRPLTPTGTNLLGLVKHLTGAEALYLGAAFGRPFAGTPLWFTGDAAPDSDLWARADESREDIVSGYRRAWAHADDTIAVLSLDAVGRVPGAPREITLHRVLTHMIAETHRHAGHADIVRELIDGTVGLRPDGVHVAPYDPGHAGRVEEAAKEAAARCS</sequence>
<dbReference type="InterPro" id="IPR034660">
    <property type="entry name" value="DinB/YfiT-like"/>
</dbReference>
<keyword evidence="2" id="KW-1185">Reference proteome</keyword>
<dbReference type="AlphaFoldDB" id="A0A6I6NH06"/>
<dbReference type="RefSeq" id="WP_158927417.1">
    <property type="nucleotide sequence ID" value="NZ_CP047020.1"/>
</dbReference>
<accession>A0A6I6NH06</accession>
<dbReference type="SUPFAM" id="SSF109854">
    <property type="entry name" value="DinB/YfiT-like putative metalloenzymes"/>
    <property type="match status" value="1"/>
</dbReference>
<dbReference type="EMBL" id="CP047020">
    <property type="protein sequence ID" value="QHA08215.1"/>
    <property type="molecule type" value="Genomic_DNA"/>
</dbReference>
<name>A0A6I6NH06_9ACTN</name>
<evidence type="ECO:0000313" key="1">
    <source>
        <dbReference type="EMBL" id="QHA08215.1"/>
    </source>
</evidence>
<dbReference type="KEGG" id="sbro:GQF42_37525"/>
<gene>
    <name evidence="1" type="ORF">GQF42_37525</name>
</gene>